<name>A0AAP0IS05_9MAGN</name>
<dbReference type="Pfam" id="PF01926">
    <property type="entry name" value="MMR_HSR1"/>
    <property type="match status" value="1"/>
</dbReference>
<evidence type="ECO:0000313" key="2">
    <source>
        <dbReference type="EMBL" id="KAK9120619.1"/>
    </source>
</evidence>
<reference evidence="2 3" key="1">
    <citation type="submission" date="2024-01" db="EMBL/GenBank/DDBJ databases">
        <title>Genome assemblies of Stephania.</title>
        <authorList>
            <person name="Yang L."/>
        </authorList>
    </citation>
    <scope>NUCLEOTIDE SEQUENCE [LARGE SCALE GENOMIC DNA]</scope>
    <source>
        <strain evidence="2">YNDBR</strain>
        <tissue evidence="2">Leaf</tissue>
    </source>
</reference>
<dbReference type="InterPro" id="IPR048422">
    <property type="entry name" value="NOA1/YqeH-like_C"/>
</dbReference>
<protein>
    <recommendedName>
        <fullName evidence="1">CP-type G domain-containing protein</fullName>
    </recommendedName>
</protein>
<dbReference type="EMBL" id="JBBNAF010000008">
    <property type="protein sequence ID" value="KAK9120619.1"/>
    <property type="molecule type" value="Genomic_DNA"/>
</dbReference>
<dbReference type="InterPro" id="IPR030378">
    <property type="entry name" value="G_CP_dom"/>
</dbReference>
<dbReference type="CDD" id="cd01855">
    <property type="entry name" value="YqeH"/>
    <property type="match status" value="1"/>
</dbReference>
<accession>A0AAP0IS05</accession>
<dbReference type="SUPFAM" id="SSF52540">
    <property type="entry name" value="P-loop containing nucleoside triphosphate hydrolases"/>
    <property type="match status" value="1"/>
</dbReference>
<dbReference type="GO" id="GO:0003924">
    <property type="term" value="F:GTPase activity"/>
    <property type="evidence" value="ECO:0007669"/>
    <property type="project" value="InterPro"/>
</dbReference>
<dbReference type="AlphaFoldDB" id="A0AAP0IS05"/>
<sequence>MRLFERERVGECVRAVETFVELGGGTWWYVERGVLWRSGGEASRGDADGGGGGIYDGGGGRKEAAAAGRKTGVAKESGSLFRLDKTLPLHHQNPSMAPKSLFSLSQFSPPHIFSNPNPNPNFILNARPPKPSIVTCKSTNSQTQSHQPSPPNLCVSAQEPDGLGAAAPTRGDRYLSRQKSVEAAAIVLSESKDQRNKMKVKVKAKAKVLAACCYGCGAPLQTAEEDSPGYVDPETYELKKRHRQLRTVLCGRCKLLSHGYMITAVGGNGGYSGGKQFVSAEELRERLSRLRHEKALIVKLVDIVDFNGSFLARIRDLAGANPIILVVTKIDLLPKGTDLNCVGDWVVEATTKKKLNVLSVHLTSSKSLVGITGVASEIRKEKKIDSLSSLPDFDISILQHDLSLSMGRDVYILGSANVGKSAFINALLKTMAQKDPVAAAARKYKPIQSAVPGTTLGPIQIDAFFGGGKLFDTPGVHLHHRQAAVIHSEDLPALAPQSRLQGKSFPVASIENVPNKKEANKLDGFSLFWGGLVRVDVLKVLPSTRLTFYGPNKIKIHMIPVAEADEFYQKEIGVTLMPPSGKDRAKDWPGLQTIRQVQIKYDNQKSPACDIAISGLGWISVDRMIKQTEDSDSLSLEKVSGELHLAVHVPKQVEIFVRSPMPVGKAGAEWYEYKDLTERRRN</sequence>
<dbReference type="Gene3D" id="3.40.50.300">
    <property type="entry name" value="P-loop containing nucleotide triphosphate hydrolases"/>
    <property type="match status" value="1"/>
</dbReference>
<comment type="caution">
    <text evidence="2">The sequence shown here is derived from an EMBL/GenBank/DDBJ whole genome shotgun (WGS) entry which is preliminary data.</text>
</comment>
<dbReference type="PROSITE" id="PS51721">
    <property type="entry name" value="G_CP"/>
    <property type="match status" value="1"/>
</dbReference>
<dbReference type="PANTHER" id="PTHR47569">
    <property type="entry name" value="NO-ASSOCIATED PROTEIN 1, CHLOROPLASTIC/MITOCHONDRIAL"/>
    <property type="match status" value="1"/>
</dbReference>
<dbReference type="Proteomes" id="UP001420932">
    <property type="component" value="Unassembled WGS sequence"/>
</dbReference>
<dbReference type="InterPro" id="IPR006073">
    <property type="entry name" value="GTP-bd"/>
</dbReference>
<dbReference type="GO" id="GO:0005525">
    <property type="term" value="F:GTP binding"/>
    <property type="evidence" value="ECO:0007669"/>
    <property type="project" value="InterPro"/>
</dbReference>
<proteinExistence type="predicted"/>
<evidence type="ECO:0000259" key="1">
    <source>
        <dbReference type="PROSITE" id="PS51721"/>
    </source>
</evidence>
<evidence type="ECO:0000313" key="3">
    <source>
        <dbReference type="Proteomes" id="UP001420932"/>
    </source>
</evidence>
<dbReference type="InterPro" id="IPR027417">
    <property type="entry name" value="P-loop_NTPase"/>
</dbReference>
<keyword evidence="3" id="KW-1185">Reference proteome</keyword>
<feature type="domain" description="CP-type G" evidence="1">
    <location>
        <begin position="284"/>
        <end position="479"/>
    </location>
</feature>
<dbReference type="PANTHER" id="PTHR47569:SF2">
    <property type="entry name" value="NO-ASSOCIATED PROTEIN 1, CHLOROPLASTIC_MITOCHONDRIAL"/>
    <property type="match status" value="1"/>
</dbReference>
<dbReference type="Pfam" id="PF21516">
    <property type="entry name" value="YqeH-like_C"/>
    <property type="match status" value="1"/>
</dbReference>
<dbReference type="InterPro" id="IPR044229">
    <property type="entry name" value="NOA1"/>
</dbReference>
<gene>
    <name evidence="2" type="ORF">Syun_018236</name>
</gene>
<organism evidence="2 3">
    <name type="scientific">Stephania yunnanensis</name>
    <dbReference type="NCBI Taxonomy" id="152371"/>
    <lineage>
        <taxon>Eukaryota</taxon>
        <taxon>Viridiplantae</taxon>
        <taxon>Streptophyta</taxon>
        <taxon>Embryophyta</taxon>
        <taxon>Tracheophyta</taxon>
        <taxon>Spermatophyta</taxon>
        <taxon>Magnoliopsida</taxon>
        <taxon>Ranunculales</taxon>
        <taxon>Menispermaceae</taxon>
        <taxon>Menispermoideae</taxon>
        <taxon>Cissampelideae</taxon>
        <taxon>Stephania</taxon>
    </lineage>
</organism>